<feature type="repeat" description="NHL" evidence="2">
    <location>
        <begin position="77"/>
        <end position="118"/>
    </location>
</feature>
<dbReference type="InterPro" id="IPR001258">
    <property type="entry name" value="NHL_repeat"/>
</dbReference>
<feature type="repeat" description="NHL" evidence="2">
    <location>
        <begin position="134"/>
        <end position="165"/>
    </location>
</feature>
<reference evidence="3" key="1">
    <citation type="submission" date="2019-08" db="EMBL/GenBank/DDBJ databases">
        <title>The improved chromosome-level genome for the pearl oyster Pinctada fucata martensii using PacBio sequencing and Hi-C.</title>
        <authorList>
            <person name="Zheng Z."/>
        </authorList>
    </citation>
    <scope>NUCLEOTIDE SEQUENCE</scope>
    <source>
        <strain evidence="3">ZZ-2019</strain>
        <tissue evidence="3">Adductor muscle</tissue>
    </source>
</reference>
<evidence type="ECO:0000256" key="1">
    <source>
        <dbReference type="ARBA" id="ARBA00022737"/>
    </source>
</evidence>
<accession>A0AA88XZD4</accession>
<dbReference type="PANTHER" id="PTHR24104:SF59">
    <property type="entry name" value="TRIPARTITE MOTIF-CONTAINING PROTEIN 2-LIKE"/>
    <property type="match status" value="1"/>
</dbReference>
<protein>
    <submittedName>
        <fullName evidence="3">Uncharacterized protein</fullName>
    </submittedName>
</protein>
<dbReference type="PROSITE" id="PS51125">
    <property type="entry name" value="NHL"/>
    <property type="match status" value="3"/>
</dbReference>
<dbReference type="CDD" id="cd05819">
    <property type="entry name" value="NHL"/>
    <property type="match status" value="1"/>
</dbReference>
<dbReference type="GO" id="GO:0000209">
    <property type="term" value="P:protein polyubiquitination"/>
    <property type="evidence" value="ECO:0007669"/>
    <property type="project" value="TreeGrafter"/>
</dbReference>
<sequence length="275" mass="30929">MYEKGNVTDVKISTDRRTLITDMISGAVIECDKRGKRRVFLEHSEMVEPWASAFLSDGSIVVTSRKARVVYIFGPNGEFQQTFGKNFFQRPCGVAVDKLDRIIVSDCLAGEVSVHDRSGTWLFNLRSTVSPAQQFSNPQYIHVTDKNIIVVSDTGNHSVKLFNDKGEFLKSFGKFGKEDGFLKSPHAVCSDSAGQLIVADHYNDRVSLFSSDGEFRCHLLTSEDGLLHPQGVILSTDGKMFVTHGQMKANEVIVYKFQRKKRTFLEPNFMPLFDE</sequence>
<dbReference type="Gene3D" id="2.120.10.30">
    <property type="entry name" value="TolB, C-terminal domain"/>
    <property type="match status" value="1"/>
</dbReference>
<dbReference type="EMBL" id="VSWD01000008">
    <property type="protein sequence ID" value="KAK3095422.1"/>
    <property type="molecule type" value="Genomic_DNA"/>
</dbReference>
<evidence type="ECO:0000313" key="4">
    <source>
        <dbReference type="Proteomes" id="UP001186944"/>
    </source>
</evidence>
<dbReference type="InterPro" id="IPR011042">
    <property type="entry name" value="6-blade_b-propeller_TolB-like"/>
</dbReference>
<keyword evidence="4" id="KW-1185">Reference proteome</keyword>
<evidence type="ECO:0000256" key="2">
    <source>
        <dbReference type="PROSITE-ProRule" id="PRU00504"/>
    </source>
</evidence>
<dbReference type="Proteomes" id="UP001186944">
    <property type="component" value="Unassembled WGS sequence"/>
</dbReference>
<feature type="repeat" description="NHL" evidence="2">
    <location>
        <begin position="169"/>
        <end position="212"/>
    </location>
</feature>
<dbReference type="AlphaFoldDB" id="A0AA88XZD4"/>
<dbReference type="GO" id="GO:0043161">
    <property type="term" value="P:proteasome-mediated ubiquitin-dependent protein catabolic process"/>
    <property type="evidence" value="ECO:0007669"/>
    <property type="project" value="TreeGrafter"/>
</dbReference>
<name>A0AA88XZD4_PINIB</name>
<proteinExistence type="predicted"/>
<dbReference type="PANTHER" id="PTHR24104">
    <property type="entry name" value="E3 UBIQUITIN-PROTEIN LIGASE NHLRC1-RELATED"/>
    <property type="match status" value="1"/>
</dbReference>
<dbReference type="InterPro" id="IPR050952">
    <property type="entry name" value="TRIM-NHL_E3_ligases"/>
</dbReference>
<comment type="caution">
    <text evidence="3">The sequence shown here is derived from an EMBL/GenBank/DDBJ whole genome shotgun (WGS) entry which is preliminary data.</text>
</comment>
<keyword evidence="1" id="KW-0677">Repeat</keyword>
<gene>
    <name evidence="3" type="ORF">FSP39_014468</name>
</gene>
<dbReference type="GO" id="GO:0061630">
    <property type="term" value="F:ubiquitin protein ligase activity"/>
    <property type="evidence" value="ECO:0007669"/>
    <property type="project" value="TreeGrafter"/>
</dbReference>
<dbReference type="Pfam" id="PF01436">
    <property type="entry name" value="NHL"/>
    <property type="match status" value="1"/>
</dbReference>
<dbReference type="SUPFAM" id="SSF101898">
    <property type="entry name" value="NHL repeat"/>
    <property type="match status" value="1"/>
</dbReference>
<organism evidence="3 4">
    <name type="scientific">Pinctada imbricata</name>
    <name type="common">Atlantic pearl-oyster</name>
    <name type="synonym">Pinctada martensii</name>
    <dbReference type="NCBI Taxonomy" id="66713"/>
    <lineage>
        <taxon>Eukaryota</taxon>
        <taxon>Metazoa</taxon>
        <taxon>Spiralia</taxon>
        <taxon>Lophotrochozoa</taxon>
        <taxon>Mollusca</taxon>
        <taxon>Bivalvia</taxon>
        <taxon>Autobranchia</taxon>
        <taxon>Pteriomorphia</taxon>
        <taxon>Pterioida</taxon>
        <taxon>Pterioidea</taxon>
        <taxon>Pteriidae</taxon>
        <taxon>Pinctada</taxon>
    </lineage>
</organism>
<evidence type="ECO:0000313" key="3">
    <source>
        <dbReference type="EMBL" id="KAK3095422.1"/>
    </source>
</evidence>
<dbReference type="Gene3D" id="2.40.10.500">
    <property type="match status" value="1"/>
</dbReference>